<accession>A0A1C1YQ86</accession>
<reference evidence="1 2" key="1">
    <citation type="submission" date="2015-12" db="EMBL/GenBank/DDBJ databases">
        <authorList>
            <person name="Shamseldin A."/>
            <person name="Moawad H."/>
            <person name="Abd El-Rahim W.M."/>
            <person name="Sadowsky M.J."/>
        </authorList>
    </citation>
    <scope>NUCLEOTIDE SEQUENCE [LARGE SCALE GENOMIC DNA]</scope>
    <source>
        <strain evidence="1 2">JC234</strain>
    </source>
</reference>
<evidence type="ECO:0000313" key="2">
    <source>
        <dbReference type="Proteomes" id="UP000094795"/>
    </source>
</evidence>
<evidence type="ECO:0000313" key="1">
    <source>
        <dbReference type="EMBL" id="OCW55530.1"/>
    </source>
</evidence>
<dbReference type="RefSeq" id="WP_066184313.1">
    <property type="nucleotide sequence ID" value="NZ_LQZT01000050.1"/>
</dbReference>
<gene>
    <name evidence="1" type="ORF">AWJ14_05925</name>
</gene>
<dbReference type="OrthoDB" id="8099754at2"/>
<protein>
    <submittedName>
        <fullName evidence="1">Uncharacterized protein</fullName>
    </submittedName>
</protein>
<dbReference type="AlphaFoldDB" id="A0A1C1YQ86"/>
<name>A0A1C1YQ86_9HYPH</name>
<dbReference type="EMBL" id="LQZT01000050">
    <property type="protein sequence ID" value="OCW55530.1"/>
    <property type="molecule type" value="Genomic_DNA"/>
</dbReference>
<organism evidence="1 2">
    <name type="scientific">Hoeflea olei</name>
    <dbReference type="NCBI Taxonomy" id="1480615"/>
    <lineage>
        <taxon>Bacteria</taxon>
        <taxon>Pseudomonadati</taxon>
        <taxon>Pseudomonadota</taxon>
        <taxon>Alphaproteobacteria</taxon>
        <taxon>Hyphomicrobiales</taxon>
        <taxon>Rhizobiaceae</taxon>
        <taxon>Hoeflea</taxon>
    </lineage>
</organism>
<proteinExistence type="predicted"/>
<sequence>MTPIAPPNHPRKQGFARLTVLAGVAALGIGALAAPVSAQGLSDPEAVDRIIGSEVREQEVKSSAGDGRVIAAIEKLGDNLDAVRKITTLDRVDIVYLPQASRAEGGPAPEIATKLSEHSDSVDTLRHELQSNALLYHAINSKNVQISDVLAVEFDADATLVVFAAAKPSS</sequence>
<keyword evidence="2" id="KW-1185">Reference proteome</keyword>
<comment type="caution">
    <text evidence="1">The sequence shown here is derived from an EMBL/GenBank/DDBJ whole genome shotgun (WGS) entry which is preliminary data.</text>
</comment>
<dbReference type="Proteomes" id="UP000094795">
    <property type="component" value="Unassembled WGS sequence"/>
</dbReference>